<keyword evidence="2" id="KW-1185">Reference proteome</keyword>
<evidence type="ECO:0000313" key="2">
    <source>
        <dbReference type="Proteomes" id="UP000638648"/>
    </source>
</evidence>
<dbReference type="InterPro" id="IPR011991">
    <property type="entry name" value="ArsR-like_HTH"/>
</dbReference>
<dbReference type="EMBL" id="JADBEM010000001">
    <property type="protein sequence ID" value="MBE1611669.1"/>
    <property type="molecule type" value="Genomic_DNA"/>
</dbReference>
<sequence>MSLGVVSLKELADPMRLRIVSLVTGAALSTDEIARELDISPALASSHVRALVAAAHLVEVGEETDEAEEPQGVASRYLHVPGLQPARDAGDPEIQTLVYQAMAQELARRGRHCAPTQHLPRLHTDAELWVDPEDWARAVALVREAADLLFRRAHPPRTQGTVHVDATLAMFGMTDETSGAQECEESRLDVVIGRDGAAQPKRTTRGSLR</sequence>
<dbReference type="Gene3D" id="1.10.10.10">
    <property type="entry name" value="Winged helix-like DNA-binding domain superfamily/Winged helix DNA-binding domain"/>
    <property type="match status" value="1"/>
</dbReference>
<dbReference type="Proteomes" id="UP000638648">
    <property type="component" value="Unassembled WGS sequence"/>
</dbReference>
<dbReference type="InterPro" id="IPR036390">
    <property type="entry name" value="WH_DNA-bd_sf"/>
</dbReference>
<gene>
    <name evidence="1" type="ORF">HEB94_008517</name>
</gene>
<organism evidence="1 2">
    <name type="scientific">Actinopolymorpha pittospori</name>
    <dbReference type="NCBI Taxonomy" id="648752"/>
    <lineage>
        <taxon>Bacteria</taxon>
        <taxon>Bacillati</taxon>
        <taxon>Actinomycetota</taxon>
        <taxon>Actinomycetes</taxon>
        <taxon>Propionibacteriales</taxon>
        <taxon>Actinopolymorphaceae</taxon>
        <taxon>Actinopolymorpha</taxon>
    </lineage>
</organism>
<proteinExistence type="predicted"/>
<reference evidence="1" key="1">
    <citation type="submission" date="2020-10" db="EMBL/GenBank/DDBJ databases">
        <title>Sequencing the genomes of 1000 actinobacteria strains.</title>
        <authorList>
            <person name="Klenk H.-P."/>
        </authorList>
    </citation>
    <scope>NUCLEOTIDE SEQUENCE</scope>
    <source>
        <strain evidence="1">DSM 45354</strain>
    </source>
</reference>
<dbReference type="CDD" id="cd00090">
    <property type="entry name" value="HTH_ARSR"/>
    <property type="match status" value="1"/>
</dbReference>
<evidence type="ECO:0008006" key="3">
    <source>
        <dbReference type="Google" id="ProtNLM"/>
    </source>
</evidence>
<dbReference type="InterPro" id="IPR036388">
    <property type="entry name" value="WH-like_DNA-bd_sf"/>
</dbReference>
<dbReference type="SUPFAM" id="SSF46785">
    <property type="entry name" value="Winged helix' DNA-binding domain"/>
    <property type="match status" value="1"/>
</dbReference>
<protein>
    <recommendedName>
        <fullName evidence="3">Helix-turn-helix domain-containing protein</fullName>
    </recommendedName>
</protein>
<dbReference type="AlphaFoldDB" id="A0A927N400"/>
<dbReference type="RefSeq" id="WP_192754844.1">
    <property type="nucleotide sequence ID" value="NZ_BAABJL010000176.1"/>
</dbReference>
<comment type="caution">
    <text evidence="1">The sequence shown here is derived from an EMBL/GenBank/DDBJ whole genome shotgun (WGS) entry which is preliminary data.</text>
</comment>
<name>A0A927N400_9ACTN</name>
<accession>A0A927N400</accession>
<evidence type="ECO:0000313" key="1">
    <source>
        <dbReference type="EMBL" id="MBE1611669.1"/>
    </source>
</evidence>
<dbReference type="Pfam" id="PF12840">
    <property type="entry name" value="HTH_20"/>
    <property type="match status" value="1"/>
</dbReference>